<dbReference type="GO" id="GO:0035556">
    <property type="term" value="P:intracellular signal transduction"/>
    <property type="evidence" value="ECO:0007669"/>
    <property type="project" value="InterPro"/>
</dbReference>
<evidence type="ECO:0000256" key="7">
    <source>
        <dbReference type="ARBA" id="ARBA00023134"/>
    </source>
</evidence>
<organism evidence="17 18">
    <name type="scientific">Helobdella robusta</name>
    <name type="common">Californian leech</name>
    <dbReference type="NCBI Taxonomy" id="6412"/>
    <lineage>
        <taxon>Eukaryota</taxon>
        <taxon>Metazoa</taxon>
        <taxon>Spiralia</taxon>
        <taxon>Lophotrochozoa</taxon>
        <taxon>Annelida</taxon>
        <taxon>Clitellata</taxon>
        <taxon>Hirudinea</taxon>
        <taxon>Rhynchobdellida</taxon>
        <taxon>Glossiphoniidae</taxon>
        <taxon>Helobdella</taxon>
    </lineage>
</organism>
<keyword evidence="12" id="KW-0141">cGMP biosynthesis</keyword>
<name>T1G5A5_HELRO</name>
<dbReference type="EMBL" id="KB097070">
    <property type="protein sequence ID" value="ESN99757.1"/>
    <property type="molecule type" value="Genomic_DNA"/>
</dbReference>
<evidence type="ECO:0000256" key="10">
    <source>
        <dbReference type="ARBA" id="ARBA00023180"/>
    </source>
</evidence>
<dbReference type="FunFam" id="3.30.70.1230:FF:000004">
    <property type="entry name" value="Guanylate cyclase"/>
    <property type="match status" value="1"/>
</dbReference>
<dbReference type="Gene3D" id="3.30.70.1230">
    <property type="entry name" value="Nucleotide cyclase"/>
    <property type="match status" value="1"/>
</dbReference>
<dbReference type="PANTHER" id="PTHR11920">
    <property type="entry name" value="GUANYLYL CYCLASE"/>
    <property type="match status" value="1"/>
</dbReference>
<dbReference type="GO" id="GO:0001653">
    <property type="term" value="F:peptide receptor activity"/>
    <property type="evidence" value="ECO:0000318"/>
    <property type="project" value="GO_Central"/>
</dbReference>
<evidence type="ECO:0000313" key="17">
    <source>
        <dbReference type="EnsemblMetazoa" id="HelroP83793"/>
    </source>
</evidence>
<keyword evidence="7" id="KW-0342">GTP-binding</keyword>
<comment type="similarity">
    <text evidence="13">Belongs to the adenylyl cyclase class-4/guanylyl cyclase family.</text>
</comment>
<evidence type="ECO:0000256" key="6">
    <source>
        <dbReference type="ARBA" id="ARBA00022989"/>
    </source>
</evidence>
<dbReference type="CTD" id="20216252"/>
<keyword evidence="10" id="KW-0325">Glycoprotein</keyword>
<feature type="transmembrane region" description="Helical" evidence="14">
    <location>
        <begin position="54"/>
        <end position="79"/>
    </location>
</feature>
<evidence type="ECO:0000256" key="3">
    <source>
        <dbReference type="ARBA" id="ARBA00022692"/>
    </source>
</evidence>
<reference evidence="18" key="1">
    <citation type="submission" date="2012-12" db="EMBL/GenBank/DDBJ databases">
        <authorList>
            <person name="Hellsten U."/>
            <person name="Grimwood J."/>
            <person name="Chapman J.A."/>
            <person name="Shapiro H."/>
            <person name="Aerts A."/>
            <person name="Otillar R.P."/>
            <person name="Terry A.Y."/>
            <person name="Boore J.L."/>
            <person name="Simakov O."/>
            <person name="Marletaz F."/>
            <person name="Cho S.-J."/>
            <person name="Edsinger-Gonzales E."/>
            <person name="Havlak P."/>
            <person name="Kuo D.-H."/>
            <person name="Larsson T."/>
            <person name="Lv J."/>
            <person name="Arendt D."/>
            <person name="Savage R."/>
            <person name="Osoegawa K."/>
            <person name="de Jong P."/>
            <person name="Lindberg D.R."/>
            <person name="Seaver E.C."/>
            <person name="Weisblat D.A."/>
            <person name="Putnam N.H."/>
            <person name="Grigoriev I.V."/>
            <person name="Rokhsar D.S."/>
        </authorList>
    </citation>
    <scope>NUCLEOTIDE SEQUENCE</scope>
</reference>
<dbReference type="PROSITE" id="PS50125">
    <property type="entry name" value="GUANYLATE_CYCLASE_2"/>
    <property type="match status" value="1"/>
</dbReference>
<evidence type="ECO:0000256" key="8">
    <source>
        <dbReference type="ARBA" id="ARBA00023136"/>
    </source>
</evidence>
<evidence type="ECO:0000256" key="4">
    <source>
        <dbReference type="ARBA" id="ARBA00022729"/>
    </source>
</evidence>
<keyword evidence="5" id="KW-0547">Nucleotide-binding</keyword>
<evidence type="ECO:0000313" key="16">
    <source>
        <dbReference type="EMBL" id="ESN99757.1"/>
    </source>
</evidence>
<keyword evidence="11 13" id="KW-0456">Lyase</keyword>
<reference evidence="16 18" key="2">
    <citation type="journal article" date="2013" name="Nature">
        <title>Insights into bilaterian evolution from three spiralian genomes.</title>
        <authorList>
            <person name="Simakov O."/>
            <person name="Marletaz F."/>
            <person name="Cho S.J."/>
            <person name="Edsinger-Gonzales E."/>
            <person name="Havlak P."/>
            <person name="Hellsten U."/>
            <person name="Kuo D.H."/>
            <person name="Larsson T."/>
            <person name="Lv J."/>
            <person name="Arendt D."/>
            <person name="Savage R."/>
            <person name="Osoegawa K."/>
            <person name="de Jong P."/>
            <person name="Grimwood J."/>
            <person name="Chapman J.A."/>
            <person name="Shapiro H."/>
            <person name="Aerts A."/>
            <person name="Otillar R.P."/>
            <person name="Terry A.Y."/>
            <person name="Boore J.L."/>
            <person name="Grigoriev I.V."/>
            <person name="Lindberg D.R."/>
            <person name="Seaver E.C."/>
            <person name="Weisblat D.A."/>
            <person name="Putnam N.H."/>
            <person name="Rokhsar D.S."/>
        </authorList>
    </citation>
    <scope>NUCLEOTIDE SEQUENCE</scope>
</reference>
<dbReference type="GO" id="GO:0004383">
    <property type="term" value="F:guanylate cyclase activity"/>
    <property type="evidence" value="ECO:0000318"/>
    <property type="project" value="GO_Central"/>
</dbReference>
<evidence type="ECO:0000256" key="9">
    <source>
        <dbReference type="ARBA" id="ARBA00023170"/>
    </source>
</evidence>
<dbReference type="Pfam" id="PF07701">
    <property type="entry name" value="HNOBA"/>
    <property type="match status" value="1"/>
</dbReference>
<dbReference type="Gene3D" id="6.10.250.780">
    <property type="match status" value="1"/>
</dbReference>
<dbReference type="InterPro" id="IPR001054">
    <property type="entry name" value="A/G_cyclase"/>
</dbReference>
<dbReference type="AlphaFoldDB" id="T1G5A5"/>
<dbReference type="SMART" id="SM00044">
    <property type="entry name" value="CYCc"/>
    <property type="match status" value="1"/>
</dbReference>
<evidence type="ECO:0000313" key="18">
    <source>
        <dbReference type="Proteomes" id="UP000015101"/>
    </source>
</evidence>
<dbReference type="GeneID" id="20216252"/>
<comment type="subcellular location">
    <subcellularLocation>
        <location evidence="1">Membrane</location>
        <topology evidence="1">Single-pass type I membrane protein</topology>
    </subcellularLocation>
</comment>
<dbReference type="Proteomes" id="UP000015101">
    <property type="component" value="Unassembled WGS sequence"/>
</dbReference>
<dbReference type="SUPFAM" id="SSF55073">
    <property type="entry name" value="Nucleotide cyclase"/>
    <property type="match status" value="1"/>
</dbReference>
<dbReference type="RefSeq" id="XP_009022024.1">
    <property type="nucleotide sequence ID" value="XM_009023776.1"/>
</dbReference>
<dbReference type="HOGENOM" id="CLU_001072_6_1_1"/>
<evidence type="ECO:0000256" key="2">
    <source>
        <dbReference type="ARBA" id="ARBA00012202"/>
    </source>
</evidence>
<proteinExistence type="inferred from homology"/>
<keyword evidence="6 14" id="KW-1133">Transmembrane helix</keyword>
<dbReference type="Pfam" id="PF00211">
    <property type="entry name" value="Guanylate_cyc"/>
    <property type="match status" value="1"/>
</dbReference>
<dbReference type="OrthoDB" id="60033at2759"/>
<dbReference type="OMA" id="HISSECM"/>
<dbReference type="InterPro" id="IPR018297">
    <property type="entry name" value="A/G_cyclase_CS"/>
</dbReference>
<dbReference type="EC" id="4.6.1.2" evidence="2"/>
<dbReference type="InterPro" id="IPR050401">
    <property type="entry name" value="Cyclic_nucleotide_synthase"/>
</dbReference>
<keyword evidence="18" id="KW-1185">Reference proteome</keyword>
<keyword evidence="4" id="KW-0732">Signal</keyword>
<evidence type="ECO:0000256" key="13">
    <source>
        <dbReference type="RuleBase" id="RU000405"/>
    </source>
</evidence>
<dbReference type="eggNOG" id="KOG1023">
    <property type="taxonomic scope" value="Eukaryota"/>
</dbReference>
<dbReference type="GO" id="GO:0005886">
    <property type="term" value="C:plasma membrane"/>
    <property type="evidence" value="ECO:0000318"/>
    <property type="project" value="GO_Central"/>
</dbReference>
<dbReference type="GO" id="GO:0007168">
    <property type="term" value="P:receptor guanylyl cyclase signaling pathway"/>
    <property type="evidence" value="ECO:0000318"/>
    <property type="project" value="GO_Central"/>
</dbReference>
<feature type="domain" description="Guanylate cyclase" evidence="15">
    <location>
        <begin position="138"/>
        <end position="268"/>
    </location>
</feature>
<evidence type="ECO:0000256" key="1">
    <source>
        <dbReference type="ARBA" id="ARBA00004479"/>
    </source>
</evidence>
<evidence type="ECO:0000256" key="14">
    <source>
        <dbReference type="SAM" id="Phobius"/>
    </source>
</evidence>
<dbReference type="PANTHER" id="PTHR11920:SF499">
    <property type="entry name" value="GUANYLATE CYCLASE DOMAIN-CONTAINING PROTEIN"/>
    <property type="match status" value="1"/>
</dbReference>
<dbReference type="CDD" id="cd07302">
    <property type="entry name" value="CHD"/>
    <property type="match status" value="1"/>
</dbReference>
<dbReference type="InterPro" id="IPR029787">
    <property type="entry name" value="Nucleotide_cyclase"/>
</dbReference>
<dbReference type="PROSITE" id="PS00452">
    <property type="entry name" value="GUANYLATE_CYCLASE_1"/>
    <property type="match status" value="1"/>
</dbReference>
<dbReference type="EnsemblMetazoa" id="HelroT83793">
    <property type="protein sequence ID" value="HelroP83793"/>
    <property type="gene ID" value="HelroG83793"/>
</dbReference>
<dbReference type="InterPro" id="IPR011645">
    <property type="entry name" value="HNOB_dom_associated"/>
</dbReference>
<gene>
    <name evidence="17" type="primary">20216252</name>
    <name evidence="16" type="ORF">HELRODRAFT_83793</name>
</gene>
<evidence type="ECO:0000256" key="12">
    <source>
        <dbReference type="ARBA" id="ARBA00023293"/>
    </source>
</evidence>
<reference evidence="17" key="3">
    <citation type="submission" date="2015-06" db="UniProtKB">
        <authorList>
            <consortium name="EnsemblMetazoa"/>
        </authorList>
    </citation>
    <scope>IDENTIFICATION</scope>
</reference>
<dbReference type="KEGG" id="hro:HELRODRAFT_83793"/>
<protein>
    <recommendedName>
        <fullName evidence="2">guanylate cyclase</fullName>
        <ecNumber evidence="2">4.6.1.2</ecNumber>
    </recommendedName>
</protein>
<dbReference type="InParanoid" id="T1G5A5"/>
<accession>T1G5A5</accession>
<dbReference type="EMBL" id="AMQM01005702">
    <property type="status" value="NOT_ANNOTATED_CDS"/>
    <property type="molecule type" value="Genomic_DNA"/>
</dbReference>
<sequence length="316" mass="35200">MKQTLTGDFETVSKQISEDLWSDRFSKFIRALTETRALLDLNVVNKIQSALGTAYANLVSAAIILTVVIFLTPVIIFLISRIVLTIQNFAYGLSLKTKELRKEKKKSDALLYQMLPKSVALQLKLSKKVAAESYNSVTIFFSDIVGFTAISAKSTPMQVVEFLNHLYYFFDTTIDKYDVYKVETIGDAYMVASGLPQRNGKRHANEIASLSLDLLDGVNAFQIPHIPDEKMKLRVGLHTGPVVAGVVGSKMPRYCLFGETVNIASKMESNGLPLKIHISSECMKALTELGGWVIERRGTITIKVFILFYILISSLN</sequence>
<dbReference type="GO" id="GO:0006182">
    <property type="term" value="P:cGMP biosynthetic process"/>
    <property type="evidence" value="ECO:0000318"/>
    <property type="project" value="GO_Central"/>
</dbReference>
<keyword evidence="3 14" id="KW-0812">Transmembrane</keyword>
<evidence type="ECO:0000256" key="11">
    <source>
        <dbReference type="ARBA" id="ARBA00023239"/>
    </source>
</evidence>
<evidence type="ECO:0000259" key="15">
    <source>
        <dbReference type="PROSITE" id="PS50125"/>
    </source>
</evidence>
<keyword evidence="8 14" id="KW-0472">Membrane</keyword>
<evidence type="ECO:0000256" key="5">
    <source>
        <dbReference type="ARBA" id="ARBA00022741"/>
    </source>
</evidence>
<dbReference type="GO" id="GO:0005525">
    <property type="term" value="F:GTP binding"/>
    <property type="evidence" value="ECO:0007669"/>
    <property type="project" value="UniProtKB-KW"/>
</dbReference>
<keyword evidence="9" id="KW-0675">Receptor</keyword>